<protein>
    <submittedName>
        <fullName evidence="3">Uncharacterized protein</fullName>
    </submittedName>
</protein>
<keyword evidence="4" id="KW-1185">Reference proteome</keyword>
<evidence type="ECO:0000313" key="4">
    <source>
        <dbReference type="Proteomes" id="UP001189429"/>
    </source>
</evidence>
<feature type="chain" id="PRO_5046021414" evidence="2">
    <location>
        <begin position="35"/>
        <end position="288"/>
    </location>
</feature>
<evidence type="ECO:0000313" key="3">
    <source>
        <dbReference type="EMBL" id="CAK0840852.1"/>
    </source>
</evidence>
<gene>
    <name evidence="3" type="ORF">PCOR1329_LOCUS36192</name>
</gene>
<feature type="region of interest" description="Disordered" evidence="1">
    <location>
        <begin position="153"/>
        <end position="192"/>
    </location>
</feature>
<dbReference type="EMBL" id="CAUYUJ010014405">
    <property type="protein sequence ID" value="CAK0840852.1"/>
    <property type="molecule type" value="Genomic_DNA"/>
</dbReference>
<accession>A0ABN9T6Y5</accession>
<name>A0ABN9T6Y5_9DINO</name>
<proteinExistence type="predicted"/>
<sequence length="288" mass="29746">MSWLLSAPQCRRAPKIPVGRLALAAALCLGLSRGGDEGATGEVDAAGLRGTEAALVAGVLDGRSFYVFGKGASKLKKQRWQVAGVVLRDGGAGEAEGALRALVDKRRVYVRALPEEVQAMPADGAEEGAEALLADVWDADGRHLGRLLVEGGSASAELDPSAPRSELFGRDARPSALGEAAARSAEEAQERAAAEKEEAMKEIADAAGKVFEDAAVEREARQREAAAKAAEEAEGAPGGGAALCAGAGVALAIVACAAANFGRPTSKKVNLNRKRGWLEQQLRKLKGS</sequence>
<dbReference type="Proteomes" id="UP001189429">
    <property type="component" value="Unassembled WGS sequence"/>
</dbReference>
<reference evidence="3" key="1">
    <citation type="submission" date="2023-10" db="EMBL/GenBank/DDBJ databases">
        <authorList>
            <person name="Chen Y."/>
            <person name="Shah S."/>
            <person name="Dougan E. K."/>
            <person name="Thang M."/>
            <person name="Chan C."/>
        </authorList>
    </citation>
    <scope>NUCLEOTIDE SEQUENCE [LARGE SCALE GENOMIC DNA]</scope>
</reference>
<keyword evidence="2" id="KW-0732">Signal</keyword>
<evidence type="ECO:0000256" key="2">
    <source>
        <dbReference type="SAM" id="SignalP"/>
    </source>
</evidence>
<evidence type="ECO:0000256" key="1">
    <source>
        <dbReference type="SAM" id="MobiDB-lite"/>
    </source>
</evidence>
<organism evidence="3 4">
    <name type="scientific">Prorocentrum cordatum</name>
    <dbReference type="NCBI Taxonomy" id="2364126"/>
    <lineage>
        <taxon>Eukaryota</taxon>
        <taxon>Sar</taxon>
        <taxon>Alveolata</taxon>
        <taxon>Dinophyceae</taxon>
        <taxon>Prorocentrales</taxon>
        <taxon>Prorocentraceae</taxon>
        <taxon>Prorocentrum</taxon>
    </lineage>
</organism>
<feature type="signal peptide" evidence="2">
    <location>
        <begin position="1"/>
        <end position="34"/>
    </location>
</feature>
<comment type="caution">
    <text evidence="3">The sequence shown here is derived from an EMBL/GenBank/DDBJ whole genome shotgun (WGS) entry which is preliminary data.</text>
</comment>